<comment type="caution">
    <text evidence="3">The sequence shown here is derived from an EMBL/GenBank/DDBJ whole genome shotgun (WGS) entry which is preliminary data.</text>
</comment>
<dbReference type="PROSITE" id="PS51864">
    <property type="entry name" value="ASTACIN"/>
    <property type="match status" value="1"/>
</dbReference>
<accession>A0A368GQ69</accession>
<dbReference type="GO" id="GO:0006508">
    <property type="term" value="P:proteolysis"/>
    <property type="evidence" value="ECO:0007669"/>
    <property type="project" value="InterPro"/>
</dbReference>
<proteinExistence type="predicted"/>
<dbReference type="Proteomes" id="UP000252519">
    <property type="component" value="Unassembled WGS sequence"/>
</dbReference>
<feature type="domain" description="Peptidase M12A" evidence="2">
    <location>
        <begin position="1"/>
        <end position="22"/>
    </location>
</feature>
<dbReference type="OrthoDB" id="291007at2759"/>
<evidence type="ECO:0000259" key="2">
    <source>
        <dbReference type="PROSITE" id="PS51864"/>
    </source>
</evidence>
<reference evidence="3 4" key="1">
    <citation type="submission" date="2014-10" db="EMBL/GenBank/DDBJ databases">
        <title>Draft genome of the hookworm Ancylostoma caninum.</title>
        <authorList>
            <person name="Mitreva M."/>
        </authorList>
    </citation>
    <scope>NUCLEOTIDE SEQUENCE [LARGE SCALE GENOMIC DNA]</scope>
    <source>
        <strain evidence="3 4">Baltimore</strain>
    </source>
</reference>
<organism evidence="3 4">
    <name type="scientific">Ancylostoma caninum</name>
    <name type="common">Dog hookworm</name>
    <dbReference type="NCBI Taxonomy" id="29170"/>
    <lineage>
        <taxon>Eukaryota</taxon>
        <taxon>Metazoa</taxon>
        <taxon>Ecdysozoa</taxon>
        <taxon>Nematoda</taxon>
        <taxon>Chromadorea</taxon>
        <taxon>Rhabditida</taxon>
        <taxon>Rhabditina</taxon>
        <taxon>Rhabditomorpha</taxon>
        <taxon>Strongyloidea</taxon>
        <taxon>Ancylostomatidae</taxon>
        <taxon>Ancylostomatinae</taxon>
        <taxon>Ancylostoma</taxon>
    </lineage>
</organism>
<evidence type="ECO:0000313" key="3">
    <source>
        <dbReference type="EMBL" id="RCN45429.1"/>
    </source>
</evidence>
<dbReference type="AlphaFoldDB" id="A0A368GQ69"/>
<dbReference type="InterPro" id="IPR001506">
    <property type="entry name" value="Peptidase_M12A"/>
</dbReference>
<protein>
    <recommendedName>
        <fullName evidence="2">Peptidase M12A domain-containing protein</fullName>
    </recommendedName>
</protein>
<name>A0A368GQ69_ANCCA</name>
<dbReference type="EMBL" id="JOJR01000102">
    <property type="protein sequence ID" value="RCN45429.1"/>
    <property type="molecule type" value="Genomic_DNA"/>
</dbReference>
<gene>
    <name evidence="3" type="ORF">ANCCAN_08579</name>
</gene>
<evidence type="ECO:0000256" key="1">
    <source>
        <dbReference type="PROSITE-ProRule" id="PRU01211"/>
    </source>
</evidence>
<comment type="caution">
    <text evidence="1">Lacks conserved residue(s) required for the propagation of feature annotation.</text>
</comment>
<keyword evidence="4" id="KW-1185">Reference proteome</keyword>
<dbReference type="GO" id="GO:0004222">
    <property type="term" value="F:metalloendopeptidase activity"/>
    <property type="evidence" value="ECO:0007669"/>
    <property type="project" value="InterPro"/>
</dbReference>
<sequence length="66" mass="7426">MGQRIAFSEGDLRKINKLYQCSSNINGNSIIEKNQNSDQLTSPATPYTSMIFGNYGRRPGRIRIFG</sequence>
<evidence type="ECO:0000313" key="4">
    <source>
        <dbReference type="Proteomes" id="UP000252519"/>
    </source>
</evidence>